<accession>A0ABS2HH56</accession>
<dbReference type="EMBL" id="JAFEUM010000003">
    <property type="protein sequence ID" value="MBM7036873.1"/>
    <property type="molecule type" value="Genomic_DNA"/>
</dbReference>
<evidence type="ECO:0000313" key="1">
    <source>
        <dbReference type="EMBL" id="MBM7036873.1"/>
    </source>
</evidence>
<sequence length="122" mass="13515">MRIAICLLTCSISFAGLVHGNSLDELASEVTALDAYQAIVEPNRPVEHSNSELSDYAYEIGLDVSKLTLGQVAEIESNFKGKPSWAFCDEHQGVEIVMNGSSLWERTKVMKLQRYADITIVH</sequence>
<organism evidence="1 2">
    <name type="scientific">Vibrio ulleungensis</name>
    <dbReference type="NCBI Taxonomy" id="2807619"/>
    <lineage>
        <taxon>Bacteria</taxon>
        <taxon>Pseudomonadati</taxon>
        <taxon>Pseudomonadota</taxon>
        <taxon>Gammaproteobacteria</taxon>
        <taxon>Vibrionales</taxon>
        <taxon>Vibrionaceae</taxon>
        <taxon>Vibrio</taxon>
    </lineage>
</organism>
<evidence type="ECO:0000313" key="2">
    <source>
        <dbReference type="Proteomes" id="UP000809621"/>
    </source>
</evidence>
<comment type="caution">
    <text evidence="1">The sequence shown here is derived from an EMBL/GenBank/DDBJ whole genome shotgun (WGS) entry which is preliminary data.</text>
</comment>
<keyword evidence="2" id="KW-1185">Reference proteome</keyword>
<dbReference type="Proteomes" id="UP000809621">
    <property type="component" value="Unassembled WGS sequence"/>
</dbReference>
<dbReference type="RefSeq" id="WP_205158420.1">
    <property type="nucleotide sequence ID" value="NZ_JAFEUM010000003.1"/>
</dbReference>
<name>A0ABS2HH56_9VIBR</name>
<protein>
    <submittedName>
        <fullName evidence="1">Uncharacterized protein</fullName>
    </submittedName>
</protein>
<proteinExistence type="predicted"/>
<gene>
    <name evidence="1" type="ORF">JQC93_10715</name>
</gene>
<reference evidence="1 2" key="1">
    <citation type="submission" date="2021-02" db="EMBL/GenBank/DDBJ databases">
        <authorList>
            <person name="Park J.-S."/>
        </authorList>
    </citation>
    <scope>NUCLEOTIDE SEQUENCE [LARGE SCALE GENOMIC DNA]</scope>
    <source>
        <strain evidence="1 2">188UL20-2</strain>
    </source>
</reference>